<dbReference type="EMBL" id="PVBQ01000003">
    <property type="protein sequence ID" value="PRD48664.1"/>
    <property type="molecule type" value="Genomic_DNA"/>
</dbReference>
<reference evidence="3 4" key="1">
    <citation type="submission" date="2018-02" db="EMBL/GenBank/DDBJ databases">
        <title>The draft genome of Sphingobacterium sp. 5JN-11.</title>
        <authorList>
            <person name="Liu L."/>
            <person name="Li L."/>
            <person name="Liang L."/>
            <person name="Zhang X."/>
            <person name="Wang T."/>
        </authorList>
    </citation>
    <scope>NUCLEOTIDE SEQUENCE [LARGE SCALE GENOMIC DNA]</scope>
    <source>
        <strain evidence="3 4">5JN-11</strain>
    </source>
</reference>
<feature type="region of interest" description="Disordered" evidence="1">
    <location>
        <begin position="61"/>
        <end position="85"/>
    </location>
</feature>
<evidence type="ECO:0000313" key="4">
    <source>
        <dbReference type="Proteomes" id="UP000239711"/>
    </source>
</evidence>
<dbReference type="AlphaFoldDB" id="A0A2S9J7C2"/>
<dbReference type="RefSeq" id="WP_105715984.1">
    <property type="nucleotide sequence ID" value="NZ_PVBQ01000003.1"/>
</dbReference>
<keyword evidence="4" id="KW-1185">Reference proteome</keyword>
<sequence length="85" mass="9144">MSNAIKYIVALIVVSLSFSCSSGDRNSSDIDTDTVFPGPVSEMDRSRYNLNEPDEMLHEMQDSAGAAADTSGLPLDVNKMDTLAD</sequence>
<comment type="caution">
    <text evidence="3">The sequence shown here is derived from an EMBL/GenBank/DDBJ whole genome shotgun (WGS) entry which is preliminary data.</text>
</comment>
<feature type="signal peptide" evidence="2">
    <location>
        <begin position="1"/>
        <end position="22"/>
    </location>
</feature>
<protein>
    <submittedName>
        <fullName evidence="3">Uncharacterized protein</fullName>
    </submittedName>
</protein>
<organism evidence="3 4">
    <name type="scientific">Sphingobacterium haloxyli</name>
    <dbReference type="NCBI Taxonomy" id="2100533"/>
    <lineage>
        <taxon>Bacteria</taxon>
        <taxon>Pseudomonadati</taxon>
        <taxon>Bacteroidota</taxon>
        <taxon>Sphingobacteriia</taxon>
        <taxon>Sphingobacteriales</taxon>
        <taxon>Sphingobacteriaceae</taxon>
        <taxon>Sphingobacterium</taxon>
    </lineage>
</organism>
<evidence type="ECO:0000313" key="3">
    <source>
        <dbReference type="EMBL" id="PRD48664.1"/>
    </source>
</evidence>
<dbReference type="Proteomes" id="UP000239711">
    <property type="component" value="Unassembled WGS sequence"/>
</dbReference>
<proteinExistence type="predicted"/>
<name>A0A2S9J7C2_9SPHI</name>
<dbReference type="OrthoDB" id="713908at2"/>
<keyword evidence="2" id="KW-0732">Signal</keyword>
<evidence type="ECO:0000256" key="1">
    <source>
        <dbReference type="SAM" id="MobiDB-lite"/>
    </source>
</evidence>
<accession>A0A2S9J7C2</accession>
<feature type="region of interest" description="Disordered" evidence="1">
    <location>
        <begin position="22"/>
        <end position="46"/>
    </location>
</feature>
<gene>
    <name evidence="3" type="ORF">C5745_05555</name>
</gene>
<evidence type="ECO:0000256" key="2">
    <source>
        <dbReference type="SAM" id="SignalP"/>
    </source>
</evidence>
<feature type="chain" id="PRO_5015486014" evidence="2">
    <location>
        <begin position="23"/>
        <end position="85"/>
    </location>
</feature>
<dbReference type="PROSITE" id="PS51257">
    <property type="entry name" value="PROKAR_LIPOPROTEIN"/>
    <property type="match status" value="1"/>
</dbReference>